<accession>A0A937DLF6</accession>
<dbReference type="InterPro" id="IPR031304">
    <property type="entry name" value="SLT_2"/>
</dbReference>
<reference evidence="3" key="1">
    <citation type="submission" date="2019-02" db="EMBL/GenBank/DDBJ databases">
        <title>A novel Candidatus Liberibacter species associated with the New Zealand native fuchsia psyllid, Ctenarytaina fuchsiae.</title>
        <authorList>
            <person name="Thompson S.M."/>
            <person name="Jorgensen N."/>
            <person name="David C."/>
            <person name="Bulman S.R."/>
            <person name="Smith G.R."/>
        </authorList>
    </citation>
    <scope>NUCLEOTIDE SEQUENCE</scope>
    <source>
        <strain evidence="3">Oxford</strain>
    </source>
</reference>
<evidence type="ECO:0000259" key="2">
    <source>
        <dbReference type="Pfam" id="PF13406"/>
    </source>
</evidence>
<feature type="chain" id="PRO_5036772452" evidence="1">
    <location>
        <begin position="31"/>
        <end position="293"/>
    </location>
</feature>
<gene>
    <name evidence="3" type="ORF">EU981_00200</name>
</gene>
<protein>
    <submittedName>
        <fullName evidence="3">Lytic murein transglycosylase</fullName>
    </submittedName>
</protein>
<proteinExistence type="predicted"/>
<dbReference type="Proteomes" id="UP000736856">
    <property type="component" value="Unassembled WGS sequence"/>
</dbReference>
<dbReference type="PANTHER" id="PTHR30163:SF8">
    <property type="entry name" value="LYTIC MUREIN TRANSGLYCOSYLASE"/>
    <property type="match status" value="1"/>
</dbReference>
<dbReference type="InterPro" id="IPR023346">
    <property type="entry name" value="Lysozyme-like_dom_sf"/>
</dbReference>
<dbReference type="GO" id="GO:0009253">
    <property type="term" value="P:peptidoglycan catabolic process"/>
    <property type="evidence" value="ECO:0007669"/>
    <property type="project" value="TreeGrafter"/>
</dbReference>
<feature type="signal peptide" evidence="1">
    <location>
        <begin position="1"/>
        <end position="30"/>
    </location>
</feature>
<comment type="caution">
    <text evidence="3">The sequence shown here is derived from an EMBL/GenBank/DDBJ whole genome shotgun (WGS) entry which is preliminary data.</text>
</comment>
<sequence length="293" mass="32642">MFSNTVKLSSSLLLGVLCPIIFLTSCTPSASGDSPISNQSDKPVPAKFEQWLSSARQKALKKGLDQHMLDRVFSKIHYNWPTMELDRNQPTTVFTFEEYIKRIPTNFIIEKGKEMKKKHASLLKSVKDRYGVPPGILMALWGLESSFGTKMGNTHILSAIATLAADDRRSALFNEQFFAALDLISSGVMTDDAKGALHGEYGQFQFIPSNVKKFSVDADGDGKADLVHSSEDALVSAANLLHKKGWKESKGYQPKEENFLVLKSWNNSSTYRKAVVYIAAHIDEIKLKDGYQE</sequence>
<dbReference type="CDD" id="cd13399">
    <property type="entry name" value="Slt35-like"/>
    <property type="match status" value="1"/>
</dbReference>
<dbReference type="InterPro" id="IPR043426">
    <property type="entry name" value="MltB-like"/>
</dbReference>
<keyword evidence="1" id="KW-0732">Signal</keyword>
<organism evidence="3 4">
    <name type="scientific">Candidatus Liberibacter ctenarytainae</name>
    <dbReference type="NCBI Taxonomy" id="2020335"/>
    <lineage>
        <taxon>Bacteria</taxon>
        <taxon>Pseudomonadati</taxon>
        <taxon>Pseudomonadota</taxon>
        <taxon>Alphaproteobacteria</taxon>
        <taxon>Hyphomicrobiales</taxon>
        <taxon>Rhizobiaceae</taxon>
        <taxon>Liberibacter</taxon>
    </lineage>
</organism>
<feature type="domain" description="Transglycosylase SLT" evidence="2">
    <location>
        <begin position="47"/>
        <end position="253"/>
    </location>
</feature>
<dbReference type="Pfam" id="PF13406">
    <property type="entry name" value="SLT_2"/>
    <property type="match status" value="1"/>
</dbReference>
<name>A0A937DLF6_9HYPH</name>
<evidence type="ECO:0000256" key="1">
    <source>
        <dbReference type="SAM" id="SignalP"/>
    </source>
</evidence>
<dbReference type="SUPFAM" id="SSF53955">
    <property type="entry name" value="Lysozyme-like"/>
    <property type="match status" value="1"/>
</dbReference>
<dbReference type="Gene3D" id="1.10.8.350">
    <property type="entry name" value="Bacterial muramidase"/>
    <property type="match status" value="1"/>
</dbReference>
<dbReference type="GO" id="GO:0008933">
    <property type="term" value="F:peptidoglycan lytic transglycosylase activity"/>
    <property type="evidence" value="ECO:0007669"/>
    <property type="project" value="TreeGrafter"/>
</dbReference>
<evidence type="ECO:0000313" key="3">
    <source>
        <dbReference type="EMBL" id="MBL0848519.1"/>
    </source>
</evidence>
<dbReference type="EMBL" id="SEOL01000001">
    <property type="protein sequence ID" value="MBL0848519.1"/>
    <property type="molecule type" value="Genomic_DNA"/>
</dbReference>
<dbReference type="PANTHER" id="PTHR30163">
    <property type="entry name" value="MEMBRANE-BOUND LYTIC MUREIN TRANSGLYCOSYLASE B"/>
    <property type="match status" value="1"/>
</dbReference>
<evidence type="ECO:0000313" key="4">
    <source>
        <dbReference type="Proteomes" id="UP000736856"/>
    </source>
</evidence>
<dbReference type="PROSITE" id="PS51257">
    <property type="entry name" value="PROKAR_LIPOPROTEIN"/>
    <property type="match status" value="1"/>
</dbReference>
<dbReference type="AlphaFoldDB" id="A0A937DLF6"/>